<keyword evidence="7" id="KW-1185">Reference proteome</keyword>
<reference evidence="6 7" key="1">
    <citation type="journal article" date="2018" name="J. Microbiol.">
        <title>Baekduia soli gen. nov., sp. nov., a novel bacterium isolated from the soil of Baekdu Mountain and proposal of a novel family name, Baekduiaceae fam. nov.</title>
        <authorList>
            <person name="An D.S."/>
            <person name="Siddiqi M.Z."/>
            <person name="Kim K.H."/>
            <person name="Yu H.S."/>
            <person name="Im W.T."/>
        </authorList>
    </citation>
    <scope>NUCLEOTIDE SEQUENCE [LARGE SCALE GENOMIC DNA]</scope>
    <source>
        <strain evidence="6 7">BR7-21</strain>
    </source>
</reference>
<dbReference type="SUPFAM" id="SSF50494">
    <property type="entry name" value="Trypsin-like serine proteases"/>
    <property type="match status" value="1"/>
</dbReference>
<proteinExistence type="inferred from homology"/>
<feature type="signal peptide" evidence="4">
    <location>
        <begin position="1"/>
        <end position="27"/>
    </location>
</feature>
<dbReference type="InterPro" id="IPR001940">
    <property type="entry name" value="Peptidase_S1C"/>
</dbReference>
<evidence type="ECO:0000256" key="1">
    <source>
        <dbReference type="ARBA" id="ARBA00010541"/>
    </source>
</evidence>
<sequence>MSQPPGPSALRLAAPLLLAALLGGGVAAGVTTAVVDRHDGEVHTTTVIRQAPITGGTGRETVNQGLTAADIYQRYAPGVVYVRSEVVQQTDNPFDPFGGTQRSEATGSGFVIDGQGDILTNNHVIEGARAVTVQFADKKTVRAKVVGKDPSTDLALLNVDPEGLALKPLPLGSSRDVQVGDPTIAIGNPFGLSRTLTTGVVSALQREIQAPNGFAIRDVIQTDAAINPGNSGGPLIDAAGRVIGINSQIETGGAGSQGNVGIGFAVPIDTAKAILAQLKSGEAVQRAYLGVQSITVDGSLDALDLPAKHGALVQRVEANSPADAAGLKAGEIQATLQGTTETVLLGGDIITKFDGKTITSSQQLSQLVSGHRPGDKVKLELVRKDSKQTLEIALGKRPTTLQSG</sequence>
<dbReference type="InterPro" id="IPR009003">
    <property type="entry name" value="Peptidase_S1_PA"/>
</dbReference>
<dbReference type="Gene3D" id="2.30.42.10">
    <property type="match status" value="1"/>
</dbReference>
<dbReference type="InterPro" id="IPR001478">
    <property type="entry name" value="PDZ"/>
</dbReference>
<evidence type="ECO:0000256" key="2">
    <source>
        <dbReference type="ARBA" id="ARBA00022670"/>
    </source>
</evidence>
<keyword evidence="2" id="KW-0645">Protease</keyword>
<dbReference type="KEGG" id="bsol:FSW04_19945"/>
<evidence type="ECO:0000256" key="4">
    <source>
        <dbReference type="SAM" id="SignalP"/>
    </source>
</evidence>
<protein>
    <submittedName>
        <fullName evidence="6">PDZ domain-containing protein</fullName>
    </submittedName>
</protein>
<keyword evidence="3" id="KW-0378">Hydrolase</keyword>
<dbReference type="GO" id="GO:0004252">
    <property type="term" value="F:serine-type endopeptidase activity"/>
    <property type="evidence" value="ECO:0007669"/>
    <property type="project" value="InterPro"/>
</dbReference>
<dbReference type="PANTHER" id="PTHR43343:SF3">
    <property type="entry name" value="PROTEASE DO-LIKE 8, CHLOROPLASTIC"/>
    <property type="match status" value="1"/>
</dbReference>
<dbReference type="Proteomes" id="UP000321805">
    <property type="component" value="Chromosome"/>
</dbReference>
<dbReference type="EMBL" id="CP042430">
    <property type="protein sequence ID" value="QEC49619.1"/>
    <property type="molecule type" value="Genomic_DNA"/>
</dbReference>
<evidence type="ECO:0000256" key="3">
    <source>
        <dbReference type="ARBA" id="ARBA00022801"/>
    </source>
</evidence>
<evidence type="ECO:0000313" key="7">
    <source>
        <dbReference type="Proteomes" id="UP000321805"/>
    </source>
</evidence>
<dbReference type="Pfam" id="PF13180">
    <property type="entry name" value="PDZ_2"/>
    <property type="match status" value="1"/>
</dbReference>
<dbReference type="AlphaFoldDB" id="A0A5B8U8Z3"/>
<keyword evidence="4" id="KW-0732">Signal</keyword>
<evidence type="ECO:0000259" key="5">
    <source>
        <dbReference type="SMART" id="SM00228"/>
    </source>
</evidence>
<organism evidence="6 7">
    <name type="scientific">Baekduia soli</name>
    <dbReference type="NCBI Taxonomy" id="496014"/>
    <lineage>
        <taxon>Bacteria</taxon>
        <taxon>Bacillati</taxon>
        <taxon>Actinomycetota</taxon>
        <taxon>Thermoleophilia</taxon>
        <taxon>Solirubrobacterales</taxon>
        <taxon>Baekduiaceae</taxon>
        <taxon>Baekduia</taxon>
    </lineage>
</organism>
<dbReference type="RefSeq" id="WP_146921984.1">
    <property type="nucleotide sequence ID" value="NZ_CP042430.1"/>
</dbReference>
<dbReference type="Pfam" id="PF13365">
    <property type="entry name" value="Trypsin_2"/>
    <property type="match status" value="1"/>
</dbReference>
<dbReference type="InterPro" id="IPR036034">
    <property type="entry name" value="PDZ_sf"/>
</dbReference>
<feature type="chain" id="PRO_5039729172" evidence="4">
    <location>
        <begin position="28"/>
        <end position="404"/>
    </location>
</feature>
<accession>A0A5B8U8Z3</accession>
<dbReference type="InterPro" id="IPR051201">
    <property type="entry name" value="Chloro_Bact_Ser_Proteases"/>
</dbReference>
<dbReference type="SUPFAM" id="SSF50156">
    <property type="entry name" value="PDZ domain-like"/>
    <property type="match status" value="1"/>
</dbReference>
<dbReference type="PRINTS" id="PR00834">
    <property type="entry name" value="PROTEASES2C"/>
</dbReference>
<dbReference type="InterPro" id="IPR043504">
    <property type="entry name" value="Peptidase_S1_PA_chymotrypsin"/>
</dbReference>
<dbReference type="PANTHER" id="PTHR43343">
    <property type="entry name" value="PEPTIDASE S12"/>
    <property type="match status" value="1"/>
</dbReference>
<dbReference type="GO" id="GO:0006508">
    <property type="term" value="P:proteolysis"/>
    <property type="evidence" value="ECO:0007669"/>
    <property type="project" value="UniProtKB-KW"/>
</dbReference>
<comment type="similarity">
    <text evidence="1">Belongs to the peptidase S1C family.</text>
</comment>
<name>A0A5B8U8Z3_9ACTN</name>
<feature type="domain" description="PDZ" evidence="5">
    <location>
        <begin position="287"/>
        <end position="385"/>
    </location>
</feature>
<dbReference type="OrthoDB" id="9758917at2"/>
<dbReference type="SMART" id="SM00228">
    <property type="entry name" value="PDZ"/>
    <property type="match status" value="1"/>
</dbReference>
<evidence type="ECO:0000313" key="6">
    <source>
        <dbReference type="EMBL" id="QEC49619.1"/>
    </source>
</evidence>
<dbReference type="Gene3D" id="2.40.10.10">
    <property type="entry name" value="Trypsin-like serine proteases"/>
    <property type="match status" value="2"/>
</dbReference>
<gene>
    <name evidence="6" type="ORF">FSW04_19945</name>
</gene>